<gene>
    <name evidence="1" type="ORF">HHE01_02360</name>
</gene>
<evidence type="ECO:0000313" key="2">
    <source>
        <dbReference type="Proteomes" id="UP000046090"/>
    </source>
</evidence>
<dbReference type="Proteomes" id="UP000046090">
    <property type="component" value="Unassembled WGS sequence"/>
</dbReference>
<dbReference type="EMBL" id="CDMK01000003">
    <property type="protein sequence ID" value="CRI35238.1"/>
    <property type="molecule type" value="Genomic_DNA"/>
</dbReference>
<sequence length="236" mass="26991">MPNAPRLRDLRPQGGLNAFSKSFIVELGGHLIYWIALKGEIGGDDFVRALGGAFKTQIRLSPLGLLDLEHEGLGYSAKTIKAKNPFKLKAARLIIGRASPFYSYKMEWQKDLQKTGLALINIYNERIKIALHSCQQLRLMVLVRSLDLKEFILFEELVKPLKNLYSWELNPRGNLMGFDKQEHHCFTWQPHGAQLTKITPIPKNALKFSLKHPPPLNPQTFLEQMGFKGNWVRMQD</sequence>
<accession>A0A0K2Y8R5</accession>
<protein>
    <submittedName>
        <fullName evidence="1">Uncharacterized protein</fullName>
    </submittedName>
</protein>
<name>A0A0K2Y8R5_HELHE</name>
<dbReference type="AlphaFoldDB" id="A0A0K2Y8R5"/>
<proteinExistence type="predicted"/>
<evidence type="ECO:0000313" key="1">
    <source>
        <dbReference type="EMBL" id="CRI35238.1"/>
    </source>
</evidence>
<keyword evidence="2" id="KW-1185">Reference proteome</keyword>
<reference evidence="2" key="1">
    <citation type="submission" date="2014-12" db="EMBL/GenBank/DDBJ databases">
        <authorList>
            <person name="Smet A."/>
        </authorList>
    </citation>
    <scope>NUCLEOTIDE SEQUENCE [LARGE SCALE GENOMIC DNA]</scope>
</reference>
<organism evidence="1 2">
    <name type="scientific">Helicobacter heilmannii</name>
    <dbReference type="NCBI Taxonomy" id="35817"/>
    <lineage>
        <taxon>Bacteria</taxon>
        <taxon>Pseudomonadati</taxon>
        <taxon>Campylobacterota</taxon>
        <taxon>Epsilonproteobacteria</taxon>
        <taxon>Campylobacterales</taxon>
        <taxon>Helicobacteraceae</taxon>
        <taxon>Helicobacter</taxon>
    </lineage>
</organism>